<reference evidence="5" key="1">
    <citation type="submission" date="2021-08" db="EMBL/GenBank/DDBJ databases">
        <title>Global Aspergillus fumigatus from environmental and clinical sources.</title>
        <authorList>
            <person name="Barber A."/>
            <person name="Sae-Ong T."/>
        </authorList>
    </citation>
    <scope>NUCLEOTIDE SEQUENCE</scope>
    <source>
        <strain evidence="5">NRZ-2016-071</strain>
    </source>
</reference>
<evidence type="ECO:0000256" key="2">
    <source>
        <dbReference type="SAM" id="MobiDB-lite"/>
    </source>
</evidence>
<feature type="domain" description="Hikeshi-like C-terminal" evidence="4">
    <location>
        <begin position="178"/>
        <end position="234"/>
    </location>
</feature>
<proteinExistence type="inferred from homology"/>
<dbReference type="GO" id="GO:0061608">
    <property type="term" value="F:nuclear import signal receptor activity"/>
    <property type="evidence" value="ECO:0007669"/>
    <property type="project" value="TreeGrafter"/>
</dbReference>
<dbReference type="AlphaFoldDB" id="A0A229XL44"/>
<dbReference type="Pfam" id="PF05603">
    <property type="entry name" value="Hikeshi-like_N"/>
    <property type="match status" value="1"/>
</dbReference>
<evidence type="ECO:0008006" key="7">
    <source>
        <dbReference type="Google" id="ProtNLM"/>
    </source>
</evidence>
<sequence length="241" mass="25678">MFSVIVPGRPCLTDIVAVDAQPNGQATKFAFTFPLNPPFTEIVVFFLPGTVLPQDTAAAIYIQLPESTPSPNGPPFRFIGALANEKPSAVFKVQGGSSPTPPRRSEAEEQDEMLDESTGAAAGGAPANGMVTLGISIEPVQTVAPQVAALEAETAPSGTSTDLVRQSPEQRQQKGITTKVLAQRIIGNAFNFLASFASSDPNNKGQEVVSLKSFQDWWAKFERRVDMDPTFLEREDPGASG</sequence>
<dbReference type="GO" id="GO:0005829">
    <property type="term" value="C:cytosol"/>
    <property type="evidence" value="ECO:0007669"/>
    <property type="project" value="TreeGrafter"/>
</dbReference>
<evidence type="ECO:0000313" key="5">
    <source>
        <dbReference type="EMBL" id="KAH1911223.1"/>
    </source>
</evidence>
<dbReference type="EMBL" id="JAIBSC010000003">
    <property type="protein sequence ID" value="KAH1911223.1"/>
    <property type="molecule type" value="Genomic_DNA"/>
</dbReference>
<dbReference type="PANTHER" id="PTHR12925:SF0">
    <property type="entry name" value="PROTEIN HIKESHI"/>
    <property type="match status" value="1"/>
</dbReference>
<organism evidence="5 6">
    <name type="scientific">Aspergillus fumigatus</name>
    <name type="common">Neosartorya fumigata</name>
    <dbReference type="NCBI Taxonomy" id="746128"/>
    <lineage>
        <taxon>Eukaryota</taxon>
        <taxon>Fungi</taxon>
        <taxon>Dikarya</taxon>
        <taxon>Ascomycota</taxon>
        <taxon>Pezizomycotina</taxon>
        <taxon>Eurotiomycetes</taxon>
        <taxon>Eurotiomycetidae</taxon>
        <taxon>Eurotiales</taxon>
        <taxon>Aspergillaceae</taxon>
        <taxon>Aspergillus</taxon>
        <taxon>Aspergillus subgen. Fumigati</taxon>
    </lineage>
</organism>
<dbReference type="GO" id="GO:0006606">
    <property type="term" value="P:protein import into nucleus"/>
    <property type="evidence" value="ECO:0007669"/>
    <property type="project" value="TreeGrafter"/>
</dbReference>
<dbReference type="PANTHER" id="PTHR12925">
    <property type="entry name" value="HIKESHI FAMILY MEMBER"/>
    <property type="match status" value="1"/>
</dbReference>
<protein>
    <recommendedName>
        <fullName evidence="7">Hikeshi-like domain-containing protein</fullName>
    </recommendedName>
</protein>
<evidence type="ECO:0000259" key="4">
    <source>
        <dbReference type="Pfam" id="PF21057"/>
    </source>
</evidence>
<dbReference type="Pfam" id="PF21057">
    <property type="entry name" value="Hikeshi-like_C"/>
    <property type="match status" value="1"/>
</dbReference>
<evidence type="ECO:0000313" key="6">
    <source>
        <dbReference type="Proteomes" id="UP000813423"/>
    </source>
</evidence>
<dbReference type="Proteomes" id="UP000813423">
    <property type="component" value="Unassembled WGS sequence"/>
</dbReference>
<feature type="region of interest" description="Disordered" evidence="2">
    <location>
        <begin position="154"/>
        <end position="175"/>
    </location>
</feature>
<feature type="compositionally biased region" description="Polar residues" evidence="2">
    <location>
        <begin position="156"/>
        <end position="175"/>
    </location>
</feature>
<dbReference type="InterPro" id="IPR048364">
    <property type="entry name" value="Hikeshi-like_C"/>
</dbReference>
<comment type="caution">
    <text evidence="5">The sequence shown here is derived from an EMBL/GenBank/DDBJ whole genome shotgun (WGS) entry which is preliminary data.</text>
</comment>
<gene>
    <name evidence="5" type="ORF">KXV57_004625</name>
</gene>
<feature type="region of interest" description="Disordered" evidence="2">
    <location>
        <begin position="91"/>
        <end position="124"/>
    </location>
</feature>
<dbReference type="GO" id="GO:0005634">
    <property type="term" value="C:nucleus"/>
    <property type="evidence" value="ECO:0007669"/>
    <property type="project" value="TreeGrafter"/>
</dbReference>
<name>A0A229XL44_ASPFM</name>
<dbReference type="InterPro" id="IPR031318">
    <property type="entry name" value="OPI10"/>
</dbReference>
<dbReference type="OMA" id="WWAKFER"/>
<feature type="domain" description="Hikeshi-like N-terminal" evidence="3">
    <location>
        <begin position="5"/>
        <end position="153"/>
    </location>
</feature>
<comment type="similarity">
    <text evidence="1">Belongs to the OPI10 family.</text>
</comment>
<evidence type="ECO:0000259" key="3">
    <source>
        <dbReference type="Pfam" id="PF05603"/>
    </source>
</evidence>
<dbReference type="InterPro" id="IPR008493">
    <property type="entry name" value="Hikeshi-like_N"/>
</dbReference>
<evidence type="ECO:0000256" key="1">
    <source>
        <dbReference type="ARBA" id="ARBA00006623"/>
    </source>
</evidence>
<accession>A0A229XL44</accession>